<dbReference type="Proteomes" id="UP000034883">
    <property type="component" value="Chromosome"/>
</dbReference>
<dbReference type="GO" id="GO:0004124">
    <property type="term" value="F:cysteine synthase activity"/>
    <property type="evidence" value="ECO:0007669"/>
    <property type="project" value="UniProtKB-EC"/>
</dbReference>
<evidence type="ECO:0000256" key="1">
    <source>
        <dbReference type="ARBA" id="ARBA00001933"/>
    </source>
</evidence>
<evidence type="ECO:0000256" key="6">
    <source>
        <dbReference type="ARBA" id="ARBA00022898"/>
    </source>
</evidence>
<evidence type="ECO:0000256" key="9">
    <source>
        <dbReference type="PIRSR" id="PIRSR605856-50"/>
    </source>
</evidence>
<comment type="catalytic activity">
    <reaction evidence="8">
        <text>O-acetyl-L-serine + hydrogen sulfide = L-cysteine + acetate</text>
        <dbReference type="Rhea" id="RHEA:14829"/>
        <dbReference type="ChEBI" id="CHEBI:29919"/>
        <dbReference type="ChEBI" id="CHEBI:30089"/>
        <dbReference type="ChEBI" id="CHEBI:35235"/>
        <dbReference type="ChEBI" id="CHEBI:58340"/>
        <dbReference type="EC" id="2.5.1.47"/>
    </reaction>
</comment>
<comment type="similarity">
    <text evidence="2">Belongs to the cysteine synthase/cystathionine beta-synthase family.</text>
</comment>
<evidence type="ECO:0000313" key="12">
    <source>
        <dbReference type="EMBL" id="AKF06815.1"/>
    </source>
</evidence>
<dbReference type="InterPro" id="IPR050214">
    <property type="entry name" value="Cys_Synth/Cystath_Beta-Synth"/>
</dbReference>
<dbReference type="PANTHER" id="PTHR10314">
    <property type="entry name" value="CYSTATHIONINE BETA-SYNTHASE"/>
    <property type="match status" value="1"/>
</dbReference>
<evidence type="ECO:0000256" key="4">
    <source>
        <dbReference type="ARBA" id="ARBA00022605"/>
    </source>
</evidence>
<dbReference type="KEGG" id="samy:DB32_003964"/>
<evidence type="ECO:0000256" key="3">
    <source>
        <dbReference type="ARBA" id="ARBA00012681"/>
    </source>
</evidence>
<keyword evidence="4" id="KW-0028">Amino-acid biosynthesis</keyword>
<dbReference type="InterPro" id="IPR005856">
    <property type="entry name" value="Cys_synth"/>
</dbReference>
<reference evidence="12 13" key="1">
    <citation type="submission" date="2015-03" db="EMBL/GenBank/DDBJ databases">
        <title>Genome assembly of Sandaracinus amylolyticus DSM 53668.</title>
        <authorList>
            <person name="Sharma G."/>
            <person name="Subramanian S."/>
        </authorList>
    </citation>
    <scope>NUCLEOTIDE SEQUENCE [LARGE SCALE GENOMIC DNA]</scope>
    <source>
        <strain evidence="12 13">DSM 53668</strain>
    </source>
</reference>
<keyword evidence="5" id="KW-0808">Transferase</keyword>
<feature type="domain" description="Tryptophan synthase beta chain-like PALP" evidence="11">
    <location>
        <begin position="17"/>
        <end position="289"/>
    </location>
</feature>
<dbReference type="SUPFAM" id="SSF53686">
    <property type="entry name" value="Tryptophan synthase beta subunit-like PLP-dependent enzymes"/>
    <property type="match status" value="1"/>
</dbReference>
<dbReference type="EMBL" id="CP011125">
    <property type="protein sequence ID" value="AKF06815.1"/>
    <property type="molecule type" value="Genomic_DNA"/>
</dbReference>
<evidence type="ECO:0000256" key="7">
    <source>
        <dbReference type="ARBA" id="ARBA00023192"/>
    </source>
</evidence>
<dbReference type="NCBIfam" id="TIGR01136">
    <property type="entry name" value="cysKM"/>
    <property type="match status" value="1"/>
</dbReference>
<dbReference type="Gene3D" id="3.40.50.1100">
    <property type="match status" value="2"/>
</dbReference>
<dbReference type="EC" id="2.5.1.47" evidence="3"/>
<dbReference type="InterPro" id="IPR005859">
    <property type="entry name" value="CysK"/>
</dbReference>
<comment type="cofactor">
    <cofactor evidence="1 9">
        <name>pyridoxal 5'-phosphate</name>
        <dbReference type="ChEBI" id="CHEBI:597326"/>
    </cofactor>
</comment>
<feature type="modified residue" description="N6-(pyridoxal phosphate)lysine" evidence="10">
    <location>
        <position position="51"/>
    </location>
</feature>
<dbReference type="GO" id="GO:0006535">
    <property type="term" value="P:cysteine biosynthetic process from serine"/>
    <property type="evidence" value="ECO:0007669"/>
    <property type="project" value="InterPro"/>
</dbReference>
<dbReference type="STRING" id="927083.DB32_003964"/>
<feature type="binding site" evidence="9">
    <location>
        <position position="273"/>
    </location>
    <ligand>
        <name>pyridoxal 5'-phosphate</name>
        <dbReference type="ChEBI" id="CHEBI:597326"/>
    </ligand>
</feature>
<evidence type="ECO:0000256" key="2">
    <source>
        <dbReference type="ARBA" id="ARBA00007103"/>
    </source>
</evidence>
<evidence type="ECO:0000256" key="5">
    <source>
        <dbReference type="ARBA" id="ARBA00022679"/>
    </source>
</evidence>
<dbReference type="InterPro" id="IPR001926">
    <property type="entry name" value="TrpB-like_PALP"/>
</dbReference>
<keyword evidence="6 9" id="KW-0663">Pyridoxal phosphate</keyword>
<keyword evidence="7" id="KW-0198">Cysteine biosynthesis</keyword>
<dbReference type="FunFam" id="3.40.50.1100:FF:000006">
    <property type="entry name" value="Cysteine synthase"/>
    <property type="match status" value="1"/>
</dbReference>
<evidence type="ECO:0000256" key="10">
    <source>
        <dbReference type="PIRSR" id="PIRSR605856-51"/>
    </source>
</evidence>
<name>A0A0F6W453_9BACT</name>
<evidence type="ECO:0000313" key="13">
    <source>
        <dbReference type="Proteomes" id="UP000034883"/>
    </source>
</evidence>
<evidence type="ECO:0000259" key="11">
    <source>
        <dbReference type="Pfam" id="PF00291"/>
    </source>
</evidence>
<dbReference type="AlphaFoldDB" id="A0A0F6W453"/>
<sequence>MERRSAREVAPVVDSVLDLIGETPMVRLRRIARGGNVWAKCEHLNPGGSVKDRICLAMIERAEREGRLRPGDTVVEPTSGNTGIGLALVCATKGYRLVLTMPASMSLERRQLLKSYGAQIVLTEPERVMEGAIAEAERIARERGAFMPSQFDNPANPAVHERTTADEILRAMEDEPIDALVAAVGTGGTVSGVGRALKQRWPDVRVIAVEPEASPVLRGGVAGPSKIQGIGAGLVPGNFDRRVVDEIRGVDDRVAWDTKLRLAREEGLLVGISAGANVAVAIDVAEQLRSVVRDREPNVITILCDTGERYFSLEAHFASSDSHAE</sequence>
<proteinExistence type="inferred from homology"/>
<feature type="binding site" evidence="9">
    <location>
        <begin position="185"/>
        <end position="189"/>
    </location>
    <ligand>
        <name>pyridoxal 5'-phosphate</name>
        <dbReference type="ChEBI" id="CHEBI:597326"/>
    </ligand>
</feature>
<evidence type="ECO:0000256" key="8">
    <source>
        <dbReference type="ARBA" id="ARBA00047931"/>
    </source>
</evidence>
<organism evidence="12 13">
    <name type="scientific">Sandaracinus amylolyticus</name>
    <dbReference type="NCBI Taxonomy" id="927083"/>
    <lineage>
        <taxon>Bacteria</taxon>
        <taxon>Pseudomonadati</taxon>
        <taxon>Myxococcota</taxon>
        <taxon>Polyangia</taxon>
        <taxon>Polyangiales</taxon>
        <taxon>Sandaracinaceae</taxon>
        <taxon>Sandaracinus</taxon>
    </lineage>
</organism>
<gene>
    <name evidence="12" type="ORF">DB32_003964</name>
</gene>
<protein>
    <recommendedName>
        <fullName evidence="3">cysteine synthase</fullName>
        <ecNumber evidence="3">2.5.1.47</ecNumber>
    </recommendedName>
</protein>
<feature type="binding site" evidence="9">
    <location>
        <position position="81"/>
    </location>
    <ligand>
        <name>pyridoxal 5'-phosphate</name>
        <dbReference type="ChEBI" id="CHEBI:597326"/>
    </ligand>
</feature>
<dbReference type="NCBIfam" id="TIGR01139">
    <property type="entry name" value="cysK"/>
    <property type="match status" value="1"/>
</dbReference>
<accession>A0A0F6W453</accession>
<dbReference type="CDD" id="cd01561">
    <property type="entry name" value="CBS_like"/>
    <property type="match status" value="1"/>
</dbReference>
<keyword evidence="13" id="KW-1185">Reference proteome</keyword>
<dbReference type="InterPro" id="IPR036052">
    <property type="entry name" value="TrpB-like_PALP_sf"/>
</dbReference>
<dbReference type="RefSeq" id="WP_053234006.1">
    <property type="nucleotide sequence ID" value="NZ_CP011125.1"/>
</dbReference>
<dbReference type="OrthoDB" id="9815130at2"/>
<dbReference type="Pfam" id="PF00291">
    <property type="entry name" value="PALP"/>
    <property type="match status" value="1"/>
</dbReference>